<evidence type="ECO:0000313" key="1">
    <source>
        <dbReference type="EMBL" id="GAH80515.1"/>
    </source>
</evidence>
<proteinExistence type="predicted"/>
<sequence>CAYAYNSVQAKLATKQKAARAFKQAADFGRSRSVVLRNKFDYRIYCRRRIKTDIEEEKDG</sequence>
<feature type="non-terminal residue" evidence="1">
    <location>
        <position position="1"/>
    </location>
</feature>
<dbReference type="AlphaFoldDB" id="X1JG84"/>
<name>X1JG84_9ZZZZ</name>
<protein>
    <submittedName>
        <fullName evidence="1">Uncharacterized protein</fullName>
    </submittedName>
</protein>
<comment type="caution">
    <text evidence="1">The sequence shown here is derived from an EMBL/GenBank/DDBJ whole genome shotgun (WGS) entry which is preliminary data.</text>
</comment>
<accession>X1JG84</accession>
<reference evidence="1" key="1">
    <citation type="journal article" date="2014" name="Front. Microbiol.">
        <title>High frequency of phylogenetically diverse reductive dehalogenase-homologous genes in deep subseafloor sedimentary metagenomes.</title>
        <authorList>
            <person name="Kawai M."/>
            <person name="Futagami T."/>
            <person name="Toyoda A."/>
            <person name="Takaki Y."/>
            <person name="Nishi S."/>
            <person name="Hori S."/>
            <person name="Arai W."/>
            <person name="Tsubouchi T."/>
            <person name="Morono Y."/>
            <person name="Uchiyama I."/>
            <person name="Ito T."/>
            <person name="Fujiyama A."/>
            <person name="Inagaki F."/>
            <person name="Takami H."/>
        </authorList>
    </citation>
    <scope>NUCLEOTIDE SEQUENCE</scope>
    <source>
        <strain evidence="1">Expedition CK06-06</strain>
    </source>
</reference>
<dbReference type="EMBL" id="BARU01039384">
    <property type="protein sequence ID" value="GAH80515.1"/>
    <property type="molecule type" value="Genomic_DNA"/>
</dbReference>
<gene>
    <name evidence="1" type="ORF">S03H2_61051</name>
</gene>
<organism evidence="1">
    <name type="scientific">marine sediment metagenome</name>
    <dbReference type="NCBI Taxonomy" id="412755"/>
    <lineage>
        <taxon>unclassified sequences</taxon>
        <taxon>metagenomes</taxon>
        <taxon>ecological metagenomes</taxon>
    </lineage>
</organism>